<keyword evidence="2" id="KW-1185">Reference proteome</keyword>
<accession>A0A937G0S5</accession>
<dbReference type="AlphaFoldDB" id="A0A937G0S5"/>
<evidence type="ECO:0000313" key="2">
    <source>
        <dbReference type="Proteomes" id="UP000614216"/>
    </source>
</evidence>
<sequence>MKTVSGIQRHIPASTYFKSQTVSLISKPIVADTFKPQLYVADYYFMTTFQVSATDATDEKRLYLSFYQIVTIYAEPN</sequence>
<protein>
    <submittedName>
        <fullName evidence="1">Uncharacterized protein</fullName>
    </submittedName>
</protein>
<comment type="caution">
    <text evidence="1">The sequence shown here is derived from an EMBL/GenBank/DDBJ whole genome shotgun (WGS) entry which is preliminary data.</text>
</comment>
<proteinExistence type="predicted"/>
<dbReference type="EMBL" id="JAEUGD010000027">
    <property type="protein sequence ID" value="MBL6446396.1"/>
    <property type="molecule type" value="Genomic_DNA"/>
</dbReference>
<dbReference type="Proteomes" id="UP000614216">
    <property type="component" value="Unassembled WGS sequence"/>
</dbReference>
<gene>
    <name evidence="1" type="ORF">JMN32_08760</name>
</gene>
<evidence type="ECO:0000313" key="1">
    <source>
        <dbReference type="EMBL" id="MBL6446396.1"/>
    </source>
</evidence>
<name>A0A937G0S5_9BACT</name>
<organism evidence="1 2">
    <name type="scientific">Fulvivirga marina</name>
    <dbReference type="NCBI Taxonomy" id="2494733"/>
    <lineage>
        <taxon>Bacteria</taxon>
        <taxon>Pseudomonadati</taxon>
        <taxon>Bacteroidota</taxon>
        <taxon>Cytophagia</taxon>
        <taxon>Cytophagales</taxon>
        <taxon>Fulvivirgaceae</taxon>
        <taxon>Fulvivirga</taxon>
    </lineage>
</organism>
<reference evidence="1" key="1">
    <citation type="submission" date="2021-01" db="EMBL/GenBank/DDBJ databases">
        <title>Fulvivirga kasyanovii gen. nov., sp nov., a novel member of the phylum Bacteroidetes isolated from seawater in a mussel farm.</title>
        <authorList>
            <person name="Zhao L.-H."/>
            <person name="Wang Z.-J."/>
        </authorList>
    </citation>
    <scope>NUCLEOTIDE SEQUENCE</scope>
    <source>
        <strain evidence="1">29W222</strain>
    </source>
</reference>